<proteinExistence type="predicted"/>
<comment type="caution">
    <text evidence="2">The sequence shown here is derived from an EMBL/GenBank/DDBJ whole genome shotgun (WGS) entry which is preliminary data.</text>
</comment>
<accession>A0A9D4NI08</accession>
<dbReference type="Proteomes" id="UP000828390">
    <property type="component" value="Unassembled WGS sequence"/>
</dbReference>
<gene>
    <name evidence="2" type="ORF">DPMN_018226</name>
</gene>
<name>A0A9D4NI08_DREPO</name>
<dbReference type="Pfam" id="PF11218">
    <property type="entry name" value="DUF3011"/>
    <property type="match status" value="1"/>
</dbReference>
<evidence type="ECO:0000313" key="3">
    <source>
        <dbReference type="Proteomes" id="UP000828390"/>
    </source>
</evidence>
<reference evidence="2" key="2">
    <citation type="submission" date="2020-11" db="EMBL/GenBank/DDBJ databases">
        <authorList>
            <person name="McCartney M.A."/>
            <person name="Auch B."/>
            <person name="Kono T."/>
            <person name="Mallez S."/>
            <person name="Becker A."/>
            <person name="Gohl D.M."/>
            <person name="Silverstein K.A.T."/>
            <person name="Koren S."/>
            <person name="Bechman K.B."/>
            <person name="Herman A."/>
            <person name="Abrahante J.E."/>
            <person name="Garbe J."/>
        </authorList>
    </citation>
    <scope>NUCLEOTIDE SEQUENCE</scope>
    <source>
        <strain evidence="2">Duluth1</strain>
        <tissue evidence="2">Whole animal</tissue>
    </source>
</reference>
<feature type="region of interest" description="Disordered" evidence="1">
    <location>
        <begin position="517"/>
        <end position="548"/>
    </location>
</feature>
<protein>
    <submittedName>
        <fullName evidence="2">Uncharacterized protein</fullName>
    </submittedName>
</protein>
<sequence length="611" mass="69202">MQWCGLNYNINGIRFSYGYGSGGTFIIPLSTGKKGLAVAVETVYALRPWACAFYNPRVTDTVYAVAARYGLLRQCMPSQQDSRGLYMLEPTGYGLTVYAAAGYRIRVMYAVTAGYRLRVSRGFYMLLPTGNGLLRPCKPKQQRPCMPQRKVTGNGLRINRVCRSGLSRPCMPLQRVSRLKSCMPKHYMPQRVIETVYDVAALTHRLSRSCMPLQRVSRGLYMLEPSGLLRPCMPLQGFEHVLTQRVIDTVYALVIETGFVHALTQRFIDTVWPKRVSRGLYMLLPSVLFVHALTQQRPCMPQRKVTGNGLRINRVCRSGLSRPCMPLQRVSRLKSCMPKHYMPQRVIETVYDVAALTHRLSRSCMPLQRVSRGLYMLEPSGLLRPCMPLQGFEHVLTQRVIDTVYALVIETGFVHALTQRFIDTVWPKRVSRGLYMLLPSVLRVIETVYALRPCMPLQVIPFVHALTQRISSMGLTEYAVAVPFMPLQVIPCMPLRRVTGLYGLRVMVCICSNPRVTHSSSHHSSSHHDTSKSSKTSGTSEHSHSSSTKSRKYVTIDCDSLNFVYQSINNVRLKEQRSKSECKLNSSFGFDGNHIWVNKGCRGRFNVCYNS</sequence>
<organism evidence="2 3">
    <name type="scientific">Dreissena polymorpha</name>
    <name type="common">Zebra mussel</name>
    <name type="synonym">Mytilus polymorpha</name>
    <dbReference type="NCBI Taxonomy" id="45954"/>
    <lineage>
        <taxon>Eukaryota</taxon>
        <taxon>Metazoa</taxon>
        <taxon>Spiralia</taxon>
        <taxon>Lophotrochozoa</taxon>
        <taxon>Mollusca</taxon>
        <taxon>Bivalvia</taxon>
        <taxon>Autobranchia</taxon>
        <taxon>Heteroconchia</taxon>
        <taxon>Euheterodonta</taxon>
        <taxon>Imparidentia</taxon>
        <taxon>Neoheterodontei</taxon>
        <taxon>Myida</taxon>
        <taxon>Dreissenoidea</taxon>
        <taxon>Dreissenidae</taxon>
        <taxon>Dreissena</taxon>
    </lineage>
</organism>
<dbReference type="AlphaFoldDB" id="A0A9D4NI08"/>
<dbReference type="EMBL" id="JAIWYP010000001">
    <property type="protein sequence ID" value="KAH3894069.1"/>
    <property type="molecule type" value="Genomic_DNA"/>
</dbReference>
<feature type="compositionally biased region" description="Low complexity" evidence="1">
    <location>
        <begin position="533"/>
        <end position="548"/>
    </location>
</feature>
<evidence type="ECO:0000256" key="1">
    <source>
        <dbReference type="SAM" id="MobiDB-lite"/>
    </source>
</evidence>
<evidence type="ECO:0000313" key="2">
    <source>
        <dbReference type="EMBL" id="KAH3894069.1"/>
    </source>
</evidence>
<keyword evidence="3" id="KW-1185">Reference proteome</keyword>
<dbReference type="InterPro" id="IPR021381">
    <property type="entry name" value="DUF3011"/>
</dbReference>
<reference evidence="2" key="1">
    <citation type="journal article" date="2019" name="bioRxiv">
        <title>The Genome of the Zebra Mussel, Dreissena polymorpha: A Resource for Invasive Species Research.</title>
        <authorList>
            <person name="McCartney M.A."/>
            <person name="Auch B."/>
            <person name="Kono T."/>
            <person name="Mallez S."/>
            <person name="Zhang Y."/>
            <person name="Obille A."/>
            <person name="Becker A."/>
            <person name="Abrahante J.E."/>
            <person name="Garbe J."/>
            <person name="Badalamenti J.P."/>
            <person name="Herman A."/>
            <person name="Mangelson H."/>
            <person name="Liachko I."/>
            <person name="Sullivan S."/>
            <person name="Sone E.D."/>
            <person name="Koren S."/>
            <person name="Silverstein K.A.T."/>
            <person name="Beckman K.B."/>
            <person name="Gohl D.M."/>
        </authorList>
    </citation>
    <scope>NUCLEOTIDE SEQUENCE</scope>
    <source>
        <strain evidence="2">Duluth1</strain>
        <tissue evidence="2">Whole animal</tissue>
    </source>
</reference>